<evidence type="ECO:0000313" key="3">
    <source>
        <dbReference type="EMBL" id="AFL87017.1"/>
    </source>
</evidence>
<name>I3ZCP9_TERRK</name>
<reference evidence="3 4" key="1">
    <citation type="submission" date="2012-06" db="EMBL/GenBank/DDBJ databases">
        <title>Complete genome of Terriglobus roseus DSM 18391.</title>
        <authorList>
            <consortium name="US DOE Joint Genome Institute (JGI-PGF)"/>
            <person name="Lucas S."/>
            <person name="Copeland A."/>
            <person name="Lapidus A."/>
            <person name="Glavina del Rio T."/>
            <person name="Dalin E."/>
            <person name="Tice H."/>
            <person name="Bruce D."/>
            <person name="Goodwin L."/>
            <person name="Pitluck S."/>
            <person name="Peters L."/>
            <person name="Mikhailova N."/>
            <person name="Munk A.C.C."/>
            <person name="Kyrpides N."/>
            <person name="Mavromatis K."/>
            <person name="Ivanova N."/>
            <person name="Brettin T."/>
            <person name="Detter J.C."/>
            <person name="Han C."/>
            <person name="Larimer F."/>
            <person name="Land M."/>
            <person name="Hauser L."/>
            <person name="Markowitz V."/>
            <person name="Cheng J.-F."/>
            <person name="Hugenholtz P."/>
            <person name="Woyke T."/>
            <person name="Wu D."/>
            <person name="Brambilla E."/>
            <person name="Klenk H.-P."/>
            <person name="Eisen J.A."/>
        </authorList>
    </citation>
    <scope>NUCLEOTIDE SEQUENCE [LARGE SCALE GENOMIC DNA]</scope>
    <source>
        <strain evidence="4">DSM 18391 / NRRL B-41598 / KBS 63</strain>
    </source>
</reference>
<keyword evidence="4" id="KW-1185">Reference proteome</keyword>
<dbReference type="AlphaFoldDB" id="I3ZCP9"/>
<dbReference type="EMBL" id="CP003379">
    <property type="protein sequence ID" value="AFL87017.1"/>
    <property type="molecule type" value="Genomic_DNA"/>
</dbReference>
<accession>I3ZCP9</accession>
<feature type="compositionally biased region" description="Pro residues" evidence="1">
    <location>
        <begin position="206"/>
        <end position="215"/>
    </location>
</feature>
<feature type="signal peptide" evidence="2">
    <location>
        <begin position="1"/>
        <end position="25"/>
    </location>
</feature>
<sequence>MECRPHRFAKVLLSLILLGASTIHAQEPVQKPSSLIAPALDSVAKAGSAVDLNKWKGGNGAREEVDANLLSMQKDLANTLPPLLTASDAAPTAASASLPVLLNLDALYSVLLRVTIMSRGNAPRDQNQQLEKSAQLLDAARRDLGEIILTGLRSQEKRIAELQSTVQQQASTLAAAQQPTAPQPTPQPVKKRKAAPKKPAAKPAAAPVPNPTPAK</sequence>
<proteinExistence type="predicted"/>
<protein>
    <submittedName>
        <fullName evidence="3">Uncharacterized protein</fullName>
    </submittedName>
</protein>
<evidence type="ECO:0000256" key="2">
    <source>
        <dbReference type="SAM" id="SignalP"/>
    </source>
</evidence>
<feature type="region of interest" description="Disordered" evidence="1">
    <location>
        <begin position="166"/>
        <end position="215"/>
    </location>
</feature>
<evidence type="ECO:0000256" key="1">
    <source>
        <dbReference type="SAM" id="MobiDB-lite"/>
    </source>
</evidence>
<dbReference type="KEGG" id="trs:Terro_0680"/>
<dbReference type="HOGENOM" id="CLU_1282688_0_0_0"/>
<feature type="compositionally biased region" description="Low complexity" evidence="1">
    <location>
        <begin position="166"/>
        <end position="180"/>
    </location>
</feature>
<organism evidence="3 4">
    <name type="scientific">Terriglobus roseus (strain DSM 18391 / NRRL B-41598 / KBS 63)</name>
    <dbReference type="NCBI Taxonomy" id="926566"/>
    <lineage>
        <taxon>Bacteria</taxon>
        <taxon>Pseudomonadati</taxon>
        <taxon>Acidobacteriota</taxon>
        <taxon>Terriglobia</taxon>
        <taxon>Terriglobales</taxon>
        <taxon>Acidobacteriaceae</taxon>
        <taxon>Terriglobus</taxon>
    </lineage>
</organism>
<feature type="chain" id="PRO_5003683878" evidence="2">
    <location>
        <begin position="26"/>
        <end position="215"/>
    </location>
</feature>
<evidence type="ECO:0000313" key="4">
    <source>
        <dbReference type="Proteomes" id="UP000006056"/>
    </source>
</evidence>
<keyword evidence="2" id="KW-0732">Signal</keyword>
<gene>
    <name evidence="3" type="ordered locus">Terro_0680</name>
</gene>
<feature type="compositionally biased region" description="Basic residues" evidence="1">
    <location>
        <begin position="189"/>
        <end position="200"/>
    </location>
</feature>
<dbReference type="Proteomes" id="UP000006056">
    <property type="component" value="Chromosome"/>
</dbReference>